<dbReference type="Pfam" id="PF08338">
    <property type="entry name" value="DUF1731"/>
    <property type="match status" value="1"/>
</dbReference>
<name>A0A1T5BZD7_9BACT</name>
<dbReference type="EMBL" id="FUYQ01000009">
    <property type="protein sequence ID" value="SKB52373.1"/>
    <property type="molecule type" value="Genomic_DNA"/>
</dbReference>
<protein>
    <recommendedName>
        <fullName evidence="6">TIGR01777 family protein</fullName>
    </recommendedName>
</protein>
<evidence type="ECO:0000259" key="2">
    <source>
        <dbReference type="Pfam" id="PF01370"/>
    </source>
</evidence>
<evidence type="ECO:0000313" key="4">
    <source>
        <dbReference type="EMBL" id="SKB52373.1"/>
    </source>
</evidence>
<dbReference type="RefSeq" id="WP_079683156.1">
    <property type="nucleotide sequence ID" value="NZ_FUYQ01000009.1"/>
</dbReference>
<reference evidence="5" key="1">
    <citation type="submission" date="2017-02" db="EMBL/GenBank/DDBJ databases">
        <authorList>
            <person name="Varghese N."/>
            <person name="Submissions S."/>
        </authorList>
    </citation>
    <scope>NUCLEOTIDE SEQUENCE [LARGE SCALE GENOMIC DNA]</scope>
    <source>
        <strain evidence="5">DSM 24967</strain>
    </source>
</reference>
<dbReference type="PANTHER" id="PTHR11092">
    <property type="entry name" value="SUGAR NUCLEOTIDE EPIMERASE RELATED"/>
    <property type="match status" value="1"/>
</dbReference>
<keyword evidence="5" id="KW-1185">Reference proteome</keyword>
<dbReference type="AlphaFoldDB" id="A0A1T5BZD7"/>
<dbReference type="Pfam" id="PF01370">
    <property type="entry name" value="Epimerase"/>
    <property type="match status" value="1"/>
</dbReference>
<dbReference type="InterPro" id="IPR001509">
    <property type="entry name" value="Epimerase_deHydtase"/>
</dbReference>
<dbReference type="InterPro" id="IPR010099">
    <property type="entry name" value="SDR39U1"/>
</dbReference>
<evidence type="ECO:0008006" key="6">
    <source>
        <dbReference type="Google" id="ProtNLM"/>
    </source>
</evidence>
<accession>A0A1T5BZD7</accession>
<feature type="domain" description="NAD-dependent epimerase/dehydratase" evidence="2">
    <location>
        <begin position="3"/>
        <end position="201"/>
    </location>
</feature>
<dbReference type="PANTHER" id="PTHR11092:SF0">
    <property type="entry name" value="EPIMERASE FAMILY PROTEIN SDR39U1"/>
    <property type="match status" value="1"/>
</dbReference>
<sequence>MKIAITGASGFIGKKLCDFFLRDNHTPVALSRSIIASPEGLISTLEGTDIVINLAGASISKRWTTKYKQEIMDSRVLTTRRLVTALNQMAAPPSLCISVSAVGIYPDSGVHGESSPMRGTGFLTHVCESWEQEARMLKPGIRLVITRFGVVLGKEGGAAPLMLAPFRFFVGSIIGNGRQGLPWIHIDDLVNAMQWLIDHKQVTGVVNFVSPQLTNNEQFSKTAAKVMHRPCWFRIPAFVFKIMLGEGHTMVTSGQQVVSDVLFHSGFKFRYPKLEDAIRSIIS</sequence>
<feature type="domain" description="DUF1731" evidence="3">
    <location>
        <begin position="235"/>
        <end position="281"/>
    </location>
</feature>
<dbReference type="SUPFAM" id="SSF51735">
    <property type="entry name" value="NAD(P)-binding Rossmann-fold domains"/>
    <property type="match status" value="1"/>
</dbReference>
<evidence type="ECO:0000256" key="1">
    <source>
        <dbReference type="ARBA" id="ARBA00009353"/>
    </source>
</evidence>
<dbReference type="InterPro" id="IPR013549">
    <property type="entry name" value="DUF1731"/>
</dbReference>
<comment type="similarity">
    <text evidence="1">Belongs to the NAD(P)-dependent epimerase/dehydratase family. SDR39U1 subfamily.</text>
</comment>
<gene>
    <name evidence="4" type="ORF">SAMN05660349_01590</name>
</gene>
<evidence type="ECO:0000259" key="3">
    <source>
        <dbReference type="Pfam" id="PF08338"/>
    </source>
</evidence>
<proteinExistence type="inferred from homology"/>
<dbReference type="NCBIfam" id="TIGR01777">
    <property type="entry name" value="yfcH"/>
    <property type="match status" value="1"/>
</dbReference>
<organism evidence="4 5">
    <name type="scientific">Parabacteroides chartae</name>
    <dbReference type="NCBI Taxonomy" id="1037355"/>
    <lineage>
        <taxon>Bacteria</taxon>
        <taxon>Pseudomonadati</taxon>
        <taxon>Bacteroidota</taxon>
        <taxon>Bacteroidia</taxon>
        <taxon>Bacteroidales</taxon>
        <taxon>Tannerellaceae</taxon>
        <taxon>Parabacteroides</taxon>
    </lineage>
</organism>
<dbReference type="Gene3D" id="3.40.50.720">
    <property type="entry name" value="NAD(P)-binding Rossmann-like Domain"/>
    <property type="match status" value="1"/>
</dbReference>
<evidence type="ECO:0000313" key="5">
    <source>
        <dbReference type="Proteomes" id="UP000190852"/>
    </source>
</evidence>
<dbReference type="InterPro" id="IPR036291">
    <property type="entry name" value="NAD(P)-bd_dom_sf"/>
</dbReference>
<dbReference type="Proteomes" id="UP000190852">
    <property type="component" value="Unassembled WGS sequence"/>
</dbReference>